<dbReference type="Pfam" id="PF03874">
    <property type="entry name" value="RNA_pol_Rpb4"/>
    <property type="match status" value="1"/>
</dbReference>
<reference evidence="16 17" key="1">
    <citation type="submission" date="2017-12" db="EMBL/GenBank/DDBJ databases">
        <title>Integrating genomic resources of turbot (Scophthalmus maximus) in depth evaluation of genetic and physical mapping variation across individuals.</title>
        <authorList>
            <person name="Martinez P."/>
        </authorList>
    </citation>
    <scope>NUCLEOTIDE SEQUENCE [LARGE SCALE GENOMIC DNA]</scope>
</reference>
<evidence type="ECO:0000313" key="16">
    <source>
        <dbReference type="EMBL" id="AWO99789.1"/>
    </source>
</evidence>
<dbReference type="GO" id="GO:0005886">
    <property type="term" value="C:plasma membrane"/>
    <property type="evidence" value="ECO:0007669"/>
    <property type="project" value="UniProtKB-SubCell"/>
</dbReference>
<dbReference type="EMBL" id="CP026246">
    <property type="protein sequence ID" value="AWO99789.1"/>
    <property type="molecule type" value="Genomic_DNA"/>
</dbReference>
<evidence type="ECO:0000256" key="8">
    <source>
        <dbReference type="ARBA" id="ARBA00023163"/>
    </source>
</evidence>
<evidence type="ECO:0000256" key="13">
    <source>
        <dbReference type="ARBA" id="ARBA00073026"/>
    </source>
</evidence>
<organism evidence="16 17">
    <name type="scientific">Scophthalmus maximus</name>
    <name type="common">Turbot</name>
    <name type="synonym">Psetta maxima</name>
    <dbReference type="NCBI Taxonomy" id="52904"/>
    <lineage>
        <taxon>Eukaryota</taxon>
        <taxon>Metazoa</taxon>
        <taxon>Chordata</taxon>
        <taxon>Craniata</taxon>
        <taxon>Vertebrata</taxon>
        <taxon>Euteleostomi</taxon>
        <taxon>Actinopterygii</taxon>
        <taxon>Neopterygii</taxon>
        <taxon>Teleostei</taxon>
        <taxon>Neoteleostei</taxon>
        <taxon>Acanthomorphata</taxon>
        <taxon>Carangaria</taxon>
        <taxon>Pleuronectiformes</taxon>
        <taxon>Pleuronectoidei</taxon>
        <taxon>Scophthalmidae</taxon>
        <taxon>Scophthalmus</taxon>
    </lineage>
</organism>
<comment type="subcellular location">
    <subcellularLocation>
        <location evidence="2">Cell membrane</location>
        <topology evidence="2">Peripheral membrane protein</topology>
        <orientation evidence="2">Cytoplasmic side</orientation>
    </subcellularLocation>
    <subcellularLocation>
        <location evidence="1">Nucleus</location>
    </subcellularLocation>
</comment>
<keyword evidence="8" id="KW-0804">Transcription</keyword>
<evidence type="ECO:0000313" key="17">
    <source>
        <dbReference type="Proteomes" id="UP000246464"/>
    </source>
</evidence>
<dbReference type="SMART" id="SM00657">
    <property type="entry name" value="RPOL4c"/>
    <property type="match status" value="1"/>
</dbReference>
<evidence type="ECO:0000256" key="9">
    <source>
        <dbReference type="ARBA" id="ARBA00023242"/>
    </source>
</evidence>
<feature type="region of interest" description="Disordered" evidence="14">
    <location>
        <begin position="151"/>
        <end position="170"/>
    </location>
</feature>
<dbReference type="SUPFAM" id="SSF47819">
    <property type="entry name" value="HRDC-like"/>
    <property type="match status" value="1"/>
</dbReference>
<dbReference type="InterPro" id="IPR010997">
    <property type="entry name" value="HRDC-like_sf"/>
</dbReference>
<dbReference type="STRING" id="52904.ENSSMAP00000031039"/>
<keyword evidence="9" id="KW-0539">Nucleus</keyword>
<dbReference type="GO" id="GO:0006384">
    <property type="term" value="P:transcription initiation at RNA polymerase III promoter"/>
    <property type="evidence" value="ECO:0007669"/>
    <property type="project" value="InterPro"/>
</dbReference>
<evidence type="ECO:0000256" key="10">
    <source>
        <dbReference type="ARBA" id="ARBA00043924"/>
    </source>
</evidence>
<comment type="function">
    <text evidence="10">Accessory protein for the calcitonin gene-related peptide (CGRP) receptor. It modulates CGRP responsiveness in a variety of tissues.</text>
</comment>
<evidence type="ECO:0000256" key="4">
    <source>
        <dbReference type="ARBA" id="ARBA00016672"/>
    </source>
</evidence>
<evidence type="ECO:0000256" key="6">
    <source>
        <dbReference type="ARBA" id="ARBA00022478"/>
    </source>
</evidence>
<protein>
    <recommendedName>
        <fullName evidence="4">DNA-directed RNA polymerase III subunit RPC9</fullName>
    </recommendedName>
    <alternativeName>
        <fullName evidence="13">DNA-directed RNA polymerase III subunit rpc9</fullName>
    </alternativeName>
</protein>
<evidence type="ECO:0000256" key="11">
    <source>
        <dbReference type="ARBA" id="ARBA00044007"/>
    </source>
</evidence>
<dbReference type="FunFam" id="1.20.1250.40:FF:000002">
    <property type="entry name" value="DNA-directed RNA polymerase III subunit RPC9"/>
    <property type="match status" value="1"/>
</dbReference>
<gene>
    <name evidence="16" type="ORF">SMAX5B_012440</name>
</gene>
<keyword evidence="6" id="KW-0240">DNA-directed RNA polymerase</keyword>
<evidence type="ECO:0000256" key="2">
    <source>
        <dbReference type="ARBA" id="ARBA00004413"/>
    </source>
</evidence>
<feature type="region of interest" description="Disordered" evidence="14">
    <location>
        <begin position="313"/>
        <end position="338"/>
    </location>
</feature>
<evidence type="ECO:0000256" key="1">
    <source>
        <dbReference type="ARBA" id="ARBA00004123"/>
    </source>
</evidence>
<dbReference type="AlphaFoldDB" id="A0A2U9B7F3"/>
<feature type="domain" description="RNA polymerase Rpb4/RPC9 core" evidence="15">
    <location>
        <begin position="192"/>
        <end position="318"/>
    </location>
</feature>
<sequence>MHSAGYKYPGARGETRSVIEFGYRLSDIMERIIIQLVERRRWDVLKAYLACSFEHQQNVMINVRKLVQSRNITAFTDVISGSEARNDESLKMFFAFFSQTEDPGPMDTDLYRDVMSSPLATLKNKHFQLLKAGTSDQPELDWSDGLILPIKKQSEQTKGQNQSDKAERLTRESVSTRALFVQATKSDRLGKMEVKNANAAMLSNYEVFKLLTDLKEQRKESGKSKNSSRQQNLNTIMYETLKYLSNTPCSRQSPEVVKEFLTTMMPHKLTKAEKLQLLNHRPQTAVEIQLMVEESEERLSEEQIEELIQTVANNLPGDPEQENAAPAEAEMEEGGEQS</sequence>
<evidence type="ECO:0000256" key="5">
    <source>
        <dbReference type="ARBA" id="ARBA00022475"/>
    </source>
</evidence>
<comment type="subunit">
    <text evidence="11">Component of the RNA polymerase III complex consisting of 17 subunits: a ten-subunit horseshoe-shaped catalytic core composed of POLR3A/RPC1, POLR3B/RPC2, POLR1C/RPAC1, POLR1D/RPAC2, POLR3K/RPC10, POLR2E/RPABC1, POLR2F/RPABC2, POLR2H/RPABC3, POLR2K/RPABC4 and POLR2L/RPABC5; a mobile stalk composed of two subunits POLR3H/RPC8 and CRCP/RPC9, protruding from the core and functioning primarily in transcription initiation; and additional subunits homologous to general transcription factors of the RNA polymerase II machinery, POLR3C/RPC3-POLR3F/RPC6-POLR3G/RPC7 heterotrimer required for transcription initiation and POLR3D/RPC4-POLR3E/RPC5 heterodimer involved in both transcription initiation and termination.</text>
</comment>
<dbReference type="Proteomes" id="UP000246464">
    <property type="component" value="Chromosome 4"/>
</dbReference>
<dbReference type="InterPro" id="IPR038324">
    <property type="entry name" value="Rpb4/RPC9_sf"/>
</dbReference>
<evidence type="ECO:0000256" key="14">
    <source>
        <dbReference type="SAM" id="MobiDB-lite"/>
    </source>
</evidence>
<comment type="function">
    <text evidence="12">DNA-dependent RNA polymerase catalyzes the transcription of DNA into RNA using the four ribonucleoside triphosphates as substrates. Specific peripheric component of RNA polymerase III (Pol III) which synthesizes small non-coding RNAs including 5S rRNA, snRNAs, tRNAs and miRNAs from at least 500 distinct genomic loci. With POLR3H/RPC8 forms a mobile stalk that protrudes from Pol III core and functions primarily in transcription initiation. Pol III plays a key role in sensing and limiting infection by intracellular bacteria and DNA viruses. Acts as nuclear and cytosolic DNA sensor involved in innate immune response. Can sense non-self dsDNA that serves as template for transcription into dsRNA. The non-self RNA polymerase III transcripts, such as Epstein-Barr virus-encoded RNAs (EBERs) induce type I interferon and NF-kappa-B through the RIG-I pathway.</text>
</comment>
<keyword evidence="17" id="KW-1185">Reference proteome</keyword>
<dbReference type="PANTHER" id="PTHR15561">
    <property type="entry name" value="CALCITONIN GENE-RELATED PEPTIDE-RECEPTOR COMPONENT PROTEIN"/>
    <property type="match status" value="1"/>
</dbReference>
<evidence type="ECO:0000256" key="12">
    <source>
        <dbReference type="ARBA" id="ARBA00045808"/>
    </source>
</evidence>
<keyword evidence="5" id="KW-1003">Cell membrane</keyword>
<dbReference type="InterPro" id="IPR005574">
    <property type="entry name" value="Rpb4/RPC9"/>
</dbReference>
<feature type="compositionally biased region" description="Acidic residues" evidence="14">
    <location>
        <begin position="329"/>
        <end position="338"/>
    </location>
</feature>
<dbReference type="GO" id="GO:0005666">
    <property type="term" value="C:RNA polymerase III complex"/>
    <property type="evidence" value="ECO:0007669"/>
    <property type="project" value="InterPro"/>
</dbReference>
<comment type="similarity">
    <text evidence="3">Belongs to the eukaryotic RPC9 RNA polymerase subunit family.</text>
</comment>
<proteinExistence type="inferred from homology"/>
<dbReference type="Gene3D" id="1.20.1250.40">
    <property type="match status" value="1"/>
</dbReference>
<keyword evidence="16" id="KW-0675">Receptor</keyword>
<dbReference type="PANTHER" id="PTHR15561:SF0">
    <property type="entry name" value="DNA-DIRECTED RNA POLYMERASE III SUBUNIT RPC9"/>
    <property type="match status" value="1"/>
</dbReference>
<evidence type="ECO:0000256" key="3">
    <source>
        <dbReference type="ARBA" id="ARBA00006898"/>
    </source>
</evidence>
<name>A0A2U9B7F3_SCOMX</name>
<keyword evidence="7" id="KW-0472">Membrane</keyword>
<dbReference type="InterPro" id="IPR006590">
    <property type="entry name" value="RNA_pol_Rpb4/RPC9_core"/>
</dbReference>
<accession>A0A2U9B7F3</accession>
<dbReference type="InterPro" id="IPR038846">
    <property type="entry name" value="RPC9"/>
</dbReference>
<evidence type="ECO:0000259" key="15">
    <source>
        <dbReference type="SMART" id="SM00657"/>
    </source>
</evidence>
<evidence type="ECO:0000256" key="7">
    <source>
        <dbReference type="ARBA" id="ARBA00023136"/>
    </source>
</evidence>
<dbReference type="GO" id="GO:0000166">
    <property type="term" value="F:nucleotide binding"/>
    <property type="evidence" value="ECO:0007669"/>
    <property type="project" value="InterPro"/>
</dbReference>